<dbReference type="InterPro" id="IPR025662">
    <property type="entry name" value="Sigma_54_int_dom_ATP-bd_1"/>
</dbReference>
<dbReference type="Gene3D" id="1.10.8.60">
    <property type="match status" value="1"/>
</dbReference>
<dbReference type="PANTHER" id="PTHR32071:SF13">
    <property type="entry name" value="RESPONSE REGULATOR HSFA"/>
    <property type="match status" value="1"/>
</dbReference>
<dbReference type="GO" id="GO:0043565">
    <property type="term" value="F:sequence-specific DNA binding"/>
    <property type="evidence" value="ECO:0007669"/>
    <property type="project" value="InterPro"/>
</dbReference>
<organism evidence="8 9">
    <name type="scientific">Desulfobacula phenolica</name>
    <dbReference type="NCBI Taxonomy" id="90732"/>
    <lineage>
        <taxon>Bacteria</taxon>
        <taxon>Pseudomonadati</taxon>
        <taxon>Thermodesulfobacteriota</taxon>
        <taxon>Desulfobacteria</taxon>
        <taxon>Desulfobacterales</taxon>
        <taxon>Desulfobacteraceae</taxon>
        <taxon>Desulfobacula</taxon>
    </lineage>
</organism>
<feature type="domain" description="Response regulatory" evidence="7">
    <location>
        <begin position="10"/>
        <end position="125"/>
    </location>
</feature>
<dbReference type="InterPro" id="IPR011006">
    <property type="entry name" value="CheY-like_superfamily"/>
</dbReference>
<dbReference type="InterPro" id="IPR009057">
    <property type="entry name" value="Homeodomain-like_sf"/>
</dbReference>
<proteinExistence type="predicted"/>
<dbReference type="InterPro" id="IPR001789">
    <property type="entry name" value="Sig_transdc_resp-reg_receiver"/>
</dbReference>
<evidence type="ECO:0000259" key="6">
    <source>
        <dbReference type="PROSITE" id="PS50045"/>
    </source>
</evidence>
<keyword evidence="3" id="KW-0805">Transcription regulation</keyword>
<dbReference type="PROSITE" id="PS50110">
    <property type="entry name" value="RESPONSE_REGULATORY"/>
    <property type="match status" value="1"/>
</dbReference>
<dbReference type="EMBL" id="FNLL01000004">
    <property type="protein sequence ID" value="SDU03362.1"/>
    <property type="molecule type" value="Genomic_DNA"/>
</dbReference>
<dbReference type="AlphaFoldDB" id="A0A1H2F7R0"/>
<dbReference type="RefSeq" id="WP_092232184.1">
    <property type="nucleotide sequence ID" value="NZ_FNLL01000004.1"/>
</dbReference>
<sequence length="472" mass="52786">MKASLFPLNPILLVDDEPDILRGYKMTLGSAGINNLVLCRDSRDVIPILLENKIEVILLDLIMPNISGYELLSMISDDFPDIPVIIITGNNKVDMAVQCMKTGTFDYMLKPIEKNRLISGVKRAIEIRGLQDENRLLKEHILSGELKNPDEFSDIKTQNRSMLGLFQYAESIAKSPQPVMITGETGVGKELMARAIHKLSCRNGALITINAAGIDDNAFSDTLFGHVNGAFTGADKARKGMVENAFGGTLFLDEIGDLSPDSQVKLLRLLQEREYFPLGADLPKIADVKIIVATNRDLSALQESGGFRKDLYYRICSHHLDIPPLRERLDDLPLLVDYFVEKAALEFDKKIPSWPLELITLLSNYHFPGNVREIKSIIYDAVAGHKSKIMSLERFEVYIKKNSSVDGIATEQSFVKHDTGLFGFKSIPTLDQATRLLFLESMKRTGNNKTMAARLLGISRQRLGRYLKNISK</sequence>
<dbReference type="PROSITE" id="PS00675">
    <property type="entry name" value="SIGMA54_INTERACT_1"/>
    <property type="match status" value="1"/>
</dbReference>
<keyword evidence="1" id="KW-0547">Nucleotide-binding</keyword>
<dbReference type="Pfam" id="PF00158">
    <property type="entry name" value="Sigma54_activat"/>
    <property type="match status" value="1"/>
</dbReference>
<dbReference type="Pfam" id="PF25601">
    <property type="entry name" value="AAA_lid_14"/>
    <property type="match status" value="1"/>
</dbReference>
<keyword evidence="5" id="KW-0597">Phosphoprotein</keyword>
<dbReference type="SMART" id="SM00382">
    <property type="entry name" value="AAA"/>
    <property type="match status" value="1"/>
</dbReference>
<dbReference type="InterPro" id="IPR002078">
    <property type="entry name" value="Sigma_54_int"/>
</dbReference>
<dbReference type="Gene3D" id="3.40.50.300">
    <property type="entry name" value="P-loop containing nucleotide triphosphate hydrolases"/>
    <property type="match status" value="1"/>
</dbReference>
<dbReference type="FunFam" id="3.40.50.300:FF:000006">
    <property type="entry name" value="DNA-binding transcriptional regulator NtrC"/>
    <property type="match status" value="1"/>
</dbReference>
<gene>
    <name evidence="8" type="ORF">SAMN04487931_1044</name>
</gene>
<dbReference type="SMART" id="SM00448">
    <property type="entry name" value="REC"/>
    <property type="match status" value="1"/>
</dbReference>
<evidence type="ECO:0000313" key="8">
    <source>
        <dbReference type="EMBL" id="SDU03362.1"/>
    </source>
</evidence>
<protein>
    <submittedName>
        <fullName evidence="8">Two component, sigma54 specific, transcriptional regulator, Fis family</fullName>
    </submittedName>
</protein>
<dbReference type="Pfam" id="PF02954">
    <property type="entry name" value="HTH_8"/>
    <property type="match status" value="1"/>
</dbReference>
<evidence type="ECO:0000256" key="2">
    <source>
        <dbReference type="ARBA" id="ARBA00022840"/>
    </source>
</evidence>
<evidence type="ECO:0000256" key="4">
    <source>
        <dbReference type="ARBA" id="ARBA00023163"/>
    </source>
</evidence>
<keyword evidence="9" id="KW-1185">Reference proteome</keyword>
<dbReference type="Gene3D" id="1.10.10.60">
    <property type="entry name" value="Homeodomain-like"/>
    <property type="match status" value="1"/>
</dbReference>
<dbReference type="InterPro" id="IPR027417">
    <property type="entry name" value="P-loop_NTPase"/>
</dbReference>
<dbReference type="CDD" id="cd00009">
    <property type="entry name" value="AAA"/>
    <property type="match status" value="1"/>
</dbReference>
<dbReference type="InterPro" id="IPR058031">
    <property type="entry name" value="AAA_lid_NorR"/>
</dbReference>
<keyword evidence="2" id="KW-0067">ATP-binding</keyword>
<dbReference type="Proteomes" id="UP000199608">
    <property type="component" value="Unassembled WGS sequence"/>
</dbReference>
<dbReference type="PANTHER" id="PTHR32071">
    <property type="entry name" value="TRANSCRIPTIONAL REGULATORY PROTEIN"/>
    <property type="match status" value="1"/>
</dbReference>
<dbReference type="SUPFAM" id="SSF52540">
    <property type="entry name" value="P-loop containing nucleoside triphosphate hydrolases"/>
    <property type="match status" value="1"/>
</dbReference>
<dbReference type="GO" id="GO:0006355">
    <property type="term" value="P:regulation of DNA-templated transcription"/>
    <property type="evidence" value="ECO:0007669"/>
    <property type="project" value="InterPro"/>
</dbReference>
<reference evidence="9" key="1">
    <citation type="submission" date="2016-10" db="EMBL/GenBank/DDBJ databases">
        <authorList>
            <person name="Varghese N."/>
            <person name="Submissions S."/>
        </authorList>
    </citation>
    <scope>NUCLEOTIDE SEQUENCE [LARGE SCALE GENOMIC DNA]</scope>
    <source>
        <strain evidence="9">DSM 3384</strain>
    </source>
</reference>
<evidence type="ECO:0000256" key="1">
    <source>
        <dbReference type="ARBA" id="ARBA00022741"/>
    </source>
</evidence>
<evidence type="ECO:0000256" key="5">
    <source>
        <dbReference type="PROSITE-ProRule" id="PRU00169"/>
    </source>
</evidence>
<dbReference type="PRINTS" id="PR01590">
    <property type="entry name" value="HTHFIS"/>
</dbReference>
<dbReference type="PROSITE" id="PS50045">
    <property type="entry name" value="SIGMA54_INTERACT_4"/>
    <property type="match status" value="1"/>
</dbReference>
<dbReference type="Gene3D" id="3.40.50.2300">
    <property type="match status" value="1"/>
</dbReference>
<name>A0A1H2F7R0_9BACT</name>
<dbReference type="GO" id="GO:0005524">
    <property type="term" value="F:ATP binding"/>
    <property type="evidence" value="ECO:0007669"/>
    <property type="project" value="UniProtKB-KW"/>
</dbReference>
<accession>A0A1H2F7R0</accession>
<dbReference type="SUPFAM" id="SSF46689">
    <property type="entry name" value="Homeodomain-like"/>
    <property type="match status" value="1"/>
</dbReference>
<dbReference type="Pfam" id="PF00072">
    <property type="entry name" value="Response_reg"/>
    <property type="match status" value="1"/>
</dbReference>
<dbReference type="InterPro" id="IPR002197">
    <property type="entry name" value="HTH_Fis"/>
</dbReference>
<feature type="domain" description="Sigma-54 factor interaction" evidence="6">
    <location>
        <begin position="155"/>
        <end position="383"/>
    </location>
</feature>
<dbReference type="SUPFAM" id="SSF52172">
    <property type="entry name" value="CheY-like"/>
    <property type="match status" value="1"/>
</dbReference>
<evidence type="ECO:0000256" key="3">
    <source>
        <dbReference type="ARBA" id="ARBA00023015"/>
    </source>
</evidence>
<feature type="modified residue" description="4-aspartylphosphate" evidence="5">
    <location>
        <position position="60"/>
    </location>
</feature>
<evidence type="ECO:0000313" key="9">
    <source>
        <dbReference type="Proteomes" id="UP000199608"/>
    </source>
</evidence>
<keyword evidence="4" id="KW-0804">Transcription</keyword>
<evidence type="ECO:0000259" key="7">
    <source>
        <dbReference type="PROSITE" id="PS50110"/>
    </source>
</evidence>
<dbReference type="GO" id="GO:0000160">
    <property type="term" value="P:phosphorelay signal transduction system"/>
    <property type="evidence" value="ECO:0007669"/>
    <property type="project" value="InterPro"/>
</dbReference>
<dbReference type="InterPro" id="IPR003593">
    <property type="entry name" value="AAA+_ATPase"/>
</dbReference>